<keyword evidence="1" id="KW-0472">Membrane</keyword>
<reference evidence="2" key="2">
    <citation type="submission" date="2020-05" db="UniProtKB">
        <authorList>
            <consortium name="EnsemblMetazoa"/>
        </authorList>
    </citation>
    <scope>IDENTIFICATION</scope>
    <source>
        <strain evidence="2">IAEA</strain>
    </source>
</reference>
<evidence type="ECO:0000256" key="1">
    <source>
        <dbReference type="SAM" id="Phobius"/>
    </source>
</evidence>
<sequence>MVKVLAIISIRTCDHSIPVYFLAIVMMILSLALVLVYCCTVKCRHCFGSSWDLGGKDCGDQSWAKISGTLRIFAAASPFAGICLDLNLDYSIYGNVERALSQQCEYVIVNAVDTNTLAVVYQGCEMKQCQASILYGNAVETVRTFNENVECINVHKSIQDVRPLVGSNNKPEDE</sequence>
<keyword evidence="3" id="KW-1185">Reference proteome</keyword>
<dbReference type="Proteomes" id="UP000091820">
    <property type="component" value="Unassembled WGS sequence"/>
</dbReference>
<protein>
    <submittedName>
        <fullName evidence="2">Uncharacterized protein</fullName>
    </submittedName>
</protein>
<keyword evidence="1" id="KW-1133">Transmembrane helix</keyword>
<evidence type="ECO:0000313" key="2">
    <source>
        <dbReference type="EnsemblMetazoa" id="GBRI026143-PA"/>
    </source>
</evidence>
<evidence type="ECO:0000313" key="3">
    <source>
        <dbReference type="Proteomes" id="UP000091820"/>
    </source>
</evidence>
<accession>A0A1A9WNI4</accession>
<feature type="transmembrane region" description="Helical" evidence="1">
    <location>
        <begin position="17"/>
        <end position="37"/>
    </location>
</feature>
<dbReference type="EnsemblMetazoa" id="GBRI026143-RA">
    <property type="protein sequence ID" value="GBRI026143-PA"/>
    <property type="gene ID" value="GBRI026143"/>
</dbReference>
<organism evidence="2 3">
    <name type="scientific">Glossina brevipalpis</name>
    <dbReference type="NCBI Taxonomy" id="37001"/>
    <lineage>
        <taxon>Eukaryota</taxon>
        <taxon>Metazoa</taxon>
        <taxon>Ecdysozoa</taxon>
        <taxon>Arthropoda</taxon>
        <taxon>Hexapoda</taxon>
        <taxon>Insecta</taxon>
        <taxon>Pterygota</taxon>
        <taxon>Neoptera</taxon>
        <taxon>Endopterygota</taxon>
        <taxon>Diptera</taxon>
        <taxon>Brachycera</taxon>
        <taxon>Muscomorpha</taxon>
        <taxon>Hippoboscoidea</taxon>
        <taxon>Glossinidae</taxon>
        <taxon>Glossina</taxon>
    </lineage>
</organism>
<dbReference type="VEuPathDB" id="VectorBase:GBRI026143"/>
<dbReference type="AlphaFoldDB" id="A0A1A9WNI4"/>
<reference evidence="3" key="1">
    <citation type="submission" date="2014-03" db="EMBL/GenBank/DDBJ databases">
        <authorList>
            <person name="Aksoy S."/>
            <person name="Warren W."/>
            <person name="Wilson R.K."/>
        </authorList>
    </citation>
    <scope>NUCLEOTIDE SEQUENCE [LARGE SCALE GENOMIC DNA]</scope>
    <source>
        <strain evidence="3">IAEA</strain>
    </source>
</reference>
<keyword evidence="1" id="KW-0812">Transmembrane</keyword>
<proteinExistence type="predicted"/>
<name>A0A1A9WNI4_9MUSC</name>